<name>A0A067KXT0_JATCU</name>
<evidence type="ECO:0000313" key="7">
    <source>
        <dbReference type="EMBL" id="KDP40962.1"/>
    </source>
</evidence>
<dbReference type="GO" id="GO:0005576">
    <property type="term" value="C:extracellular region"/>
    <property type="evidence" value="ECO:0007669"/>
    <property type="project" value="UniProtKB-SubCell"/>
</dbReference>
<protein>
    <recommendedName>
        <fullName evidence="6">S-protein homolog</fullName>
    </recommendedName>
</protein>
<dbReference type="EMBL" id="KK914327">
    <property type="protein sequence ID" value="KDP40962.1"/>
    <property type="molecule type" value="Genomic_DNA"/>
</dbReference>
<accession>A0A067KXT0</accession>
<keyword evidence="4 6" id="KW-0964">Secreted</keyword>
<dbReference type="AlphaFoldDB" id="A0A067KXT0"/>
<proteinExistence type="inferred from homology"/>
<evidence type="ECO:0000256" key="4">
    <source>
        <dbReference type="ARBA" id="ARBA00022525"/>
    </source>
</evidence>
<evidence type="ECO:0000256" key="6">
    <source>
        <dbReference type="RuleBase" id="RU367044"/>
    </source>
</evidence>
<reference evidence="7 8" key="1">
    <citation type="journal article" date="2014" name="PLoS ONE">
        <title>Global Analysis of Gene Expression Profiles in Physic Nut (Jatropha curcas L.) Seedlings Exposed to Salt Stress.</title>
        <authorList>
            <person name="Zhang L."/>
            <person name="Zhang C."/>
            <person name="Wu P."/>
            <person name="Chen Y."/>
            <person name="Li M."/>
            <person name="Jiang H."/>
            <person name="Wu G."/>
        </authorList>
    </citation>
    <scope>NUCLEOTIDE SEQUENCE [LARGE SCALE GENOMIC DNA]</scope>
    <source>
        <strain evidence="8">cv. GZQX0401</strain>
        <tissue evidence="7">Young leaves</tissue>
    </source>
</reference>
<comment type="subcellular location">
    <subcellularLocation>
        <location evidence="1 6">Secreted</location>
    </subcellularLocation>
</comment>
<dbReference type="Pfam" id="PF05938">
    <property type="entry name" value="Self-incomp_S1"/>
    <property type="match status" value="1"/>
</dbReference>
<keyword evidence="5 6" id="KW-0732">Signal</keyword>
<evidence type="ECO:0000256" key="1">
    <source>
        <dbReference type="ARBA" id="ARBA00004613"/>
    </source>
</evidence>
<feature type="signal peptide" evidence="6">
    <location>
        <begin position="1"/>
        <end position="20"/>
    </location>
</feature>
<evidence type="ECO:0000256" key="5">
    <source>
        <dbReference type="ARBA" id="ARBA00022729"/>
    </source>
</evidence>
<keyword evidence="8" id="KW-1185">Reference proteome</keyword>
<dbReference type="Proteomes" id="UP000027138">
    <property type="component" value="Unassembled WGS sequence"/>
</dbReference>
<evidence type="ECO:0000313" key="8">
    <source>
        <dbReference type="Proteomes" id="UP000027138"/>
    </source>
</evidence>
<feature type="chain" id="PRO_5025099242" description="S-protein homolog" evidence="6">
    <location>
        <begin position="21"/>
        <end position="129"/>
    </location>
</feature>
<gene>
    <name evidence="7" type="ORF">JCGZ_24961</name>
</gene>
<organism evidence="7 8">
    <name type="scientific">Jatropha curcas</name>
    <name type="common">Barbados nut</name>
    <dbReference type="NCBI Taxonomy" id="180498"/>
    <lineage>
        <taxon>Eukaryota</taxon>
        <taxon>Viridiplantae</taxon>
        <taxon>Streptophyta</taxon>
        <taxon>Embryophyta</taxon>
        <taxon>Tracheophyta</taxon>
        <taxon>Spermatophyta</taxon>
        <taxon>Magnoliopsida</taxon>
        <taxon>eudicotyledons</taxon>
        <taxon>Gunneridae</taxon>
        <taxon>Pentapetalae</taxon>
        <taxon>rosids</taxon>
        <taxon>fabids</taxon>
        <taxon>Malpighiales</taxon>
        <taxon>Euphorbiaceae</taxon>
        <taxon>Crotonoideae</taxon>
        <taxon>Jatropheae</taxon>
        <taxon>Jatropha</taxon>
    </lineage>
</organism>
<evidence type="ECO:0000256" key="2">
    <source>
        <dbReference type="ARBA" id="ARBA00005581"/>
    </source>
</evidence>
<keyword evidence="3 6" id="KW-0713">Self-incompatibility</keyword>
<dbReference type="OrthoDB" id="1727555at2759"/>
<evidence type="ECO:0000256" key="3">
    <source>
        <dbReference type="ARBA" id="ARBA00022471"/>
    </source>
</evidence>
<dbReference type="GO" id="GO:0060320">
    <property type="term" value="P:rejection of self pollen"/>
    <property type="evidence" value="ECO:0007669"/>
    <property type="project" value="UniProtKB-KW"/>
</dbReference>
<dbReference type="PANTHER" id="PTHR31232:SF156">
    <property type="entry name" value="PLANT SELF-INCOMPATIBILITY PROTEIN S1 FAMILY-RELATED"/>
    <property type="match status" value="1"/>
</dbReference>
<comment type="similarity">
    <text evidence="2 6">Belongs to the plant self-incompatibility (S1) protein family.</text>
</comment>
<dbReference type="PANTHER" id="PTHR31232">
    <property type="match status" value="1"/>
</dbReference>
<sequence>MSFPKINIALFFLILASVLATIPSSDSQGLPKPLSSEFRPDFQVHVVNNLGRNKILLVHCKSKDNDLGIHNLTVGSEFSWRCKTGPTLPPGSYVSECIWVAKDNGVYMKDLMANRDDFISGWQQGRVID</sequence>
<dbReference type="InterPro" id="IPR010264">
    <property type="entry name" value="Self-incomp_S1"/>
</dbReference>